<dbReference type="AlphaFoldDB" id="A0A0M3IK62"/>
<proteinExistence type="predicted"/>
<accession>A0A0M3IK62</accession>
<feature type="compositionally biased region" description="Polar residues" evidence="1">
    <location>
        <begin position="21"/>
        <end position="34"/>
    </location>
</feature>
<evidence type="ECO:0000256" key="1">
    <source>
        <dbReference type="SAM" id="MobiDB-lite"/>
    </source>
</evidence>
<dbReference type="WBParaSite" id="ALUE_0001911101-mRNA-1">
    <property type="protein sequence ID" value="ALUE_0001911101-mRNA-1"/>
    <property type="gene ID" value="ALUE_0001911101"/>
</dbReference>
<name>A0A0M3IK62_ASCLU</name>
<dbReference type="Proteomes" id="UP000036681">
    <property type="component" value="Unplaced"/>
</dbReference>
<evidence type="ECO:0000313" key="2">
    <source>
        <dbReference type="Proteomes" id="UP000036681"/>
    </source>
</evidence>
<feature type="compositionally biased region" description="Polar residues" evidence="1">
    <location>
        <begin position="58"/>
        <end position="84"/>
    </location>
</feature>
<feature type="region of interest" description="Disordered" evidence="1">
    <location>
        <begin position="52"/>
        <end position="84"/>
    </location>
</feature>
<feature type="region of interest" description="Disordered" evidence="1">
    <location>
        <begin position="1"/>
        <end position="34"/>
    </location>
</feature>
<protein>
    <submittedName>
        <fullName evidence="3">Growth-regulating factor</fullName>
    </submittedName>
</protein>
<reference evidence="3" key="1">
    <citation type="submission" date="2017-02" db="UniProtKB">
        <authorList>
            <consortium name="WormBaseParasite"/>
        </authorList>
    </citation>
    <scope>IDENTIFICATION</scope>
</reference>
<keyword evidence="2" id="KW-1185">Reference proteome</keyword>
<sequence>MMNLFQSPTHSECADSVRSGWDSQISPKHPNSPSHADFGANAFWNSSLDDVLDSGSSAYSRSPQCSSGNHSLSNRPAPSIQHSYTSQDHEYNLIEVLYWIFQLV</sequence>
<organism evidence="2 3">
    <name type="scientific">Ascaris lumbricoides</name>
    <name type="common">Giant roundworm</name>
    <dbReference type="NCBI Taxonomy" id="6252"/>
    <lineage>
        <taxon>Eukaryota</taxon>
        <taxon>Metazoa</taxon>
        <taxon>Ecdysozoa</taxon>
        <taxon>Nematoda</taxon>
        <taxon>Chromadorea</taxon>
        <taxon>Rhabditida</taxon>
        <taxon>Spirurina</taxon>
        <taxon>Ascaridomorpha</taxon>
        <taxon>Ascaridoidea</taxon>
        <taxon>Ascarididae</taxon>
        <taxon>Ascaris</taxon>
    </lineage>
</organism>
<feature type="compositionally biased region" description="Polar residues" evidence="1">
    <location>
        <begin position="1"/>
        <end position="10"/>
    </location>
</feature>
<evidence type="ECO:0000313" key="3">
    <source>
        <dbReference type="WBParaSite" id="ALUE_0001911101-mRNA-1"/>
    </source>
</evidence>